<evidence type="ECO:0000313" key="1">
    <source>
        <dbReference type="EMBL" id="MBB4805894.1"/>
    </source>
</evidence>
<keyword evidence="2" id="KW-1185">Reference proteome</keyword>
<dbReference type="Proteomes" id="UP000592180">
    <property type="component" value="Unassembled WGS sequence"/>
</dbReference>
<gene>
    <name evidence="1" type="ORF">HNP38_001166</name>
</gene>
<dbReference type="AlphaFoldDB" id="A0A840KDQ3"/>
<name>A0A840KDQ3_9FLAO</name>
<sequence length="29" mass="3711">MRSTFKVLFFLKRDKKKDMYHIADIPYYR</sequence>
<reference evidence="1 2" key="1">
    <citation type="submission" date="2020-08" db="EMBL/GenBank/DDBJ databases">
        <title>Functional genomics of gut bacteria from endangered species of beetles.</title>
        <authorList>
            <person name="Carlos-Shanley C."/>
        </authorList>
    </citation>
    <scope>NUCLEOTIDE SEQUENCE [LARGE SCALE GENOMIC DNA]</scope>
    <source>
        <strain evidence="1 2">S00151</strain>
    </source>
</reference>
<evidence type="ECO:0000313" key="2">
    <source>
        <dbReference type="Proteomes" id="UP000592180"/>
    </source>
</evidence>
<accession>A0A840KDQ3</accession>
<protein>
    <submittedName>
        <fullName evidence="1">Uncharacterized protein</fullName>
    </submittedName>
</protein>
<comment type="caution">
    <text evidence="1">The sequence shown here is derived from an EMBL/GenBank/DDBJ whole genome shotgun (WGS) entry which is preliminary data.</text>
</comment>
<proteinExistence type="predicted"/>
<dbReference type="EMBL" id="JACHLE010000001">
    <property type="protein sequence ID" value="MBB4805894.1"/>
    <property type="molecule type" value="Genomic_DNA"/>
</dbReference>
<organism evidence="1 2">
    <name type="scientific">Chryseobacterium defluvii</name>
    <dbReference type="NCBI Taxonomy" id="160396"/>
    <lineage>
        <taxon>Bacteria</taxon>
        <taxon>Pseudomonadati</taxon>
        <taxon>Bacteroidota</taxon>
        <taxon>Flavobacteriia</taxon>
        <taxon>Flavobacteriales</taxon>
        <taxon>Weeksellaceae</taxon>
        <taxon>Chryseobacterium group</taxon>
        <taxon>Chryseobacterium</taxon>
    </lineage>
</organism>